<sequence length="58" mass="6753">MPKSSNSRDGKCIMKCENKTRIFDVLMPHHNIMLGVSAQHCTRMCNLVYMYVSLLSYR</sequence>
<proteinExistence type="predicted"/>
<dbReference type="EMBL" id="GBRH01166537">
    <property type="protein sequence ID" value="JAE31359.1"/>
    <property type="molecule type" value="Transcribed_RNA"/>
</dbReference>
<organism evidence="1">
    <name type="scientific">Arundo donax</name>
    <name type="common">Giant reed</name>
    <name type="synonym">Donax arundinaceus</name>
    <dbReference type="NCBI Taxonomy" id="35708"/>
    <lineage>
        <taxon>Eukaryota</taxon>
        <taxon>Viridiplantae</taxon>
        <taxon>Streptophyta</taxon>
        <taxon>Embryophyta</taxon>
        <taxon>Tracheophyta</taxon>
        <taxon>Spermatophyta</taxon>
        <taxon>Magnoliopsida</taxon>
        <taxon>Liliopsida</taxon>
        <taxon>Poales</taxon>
        <taxon>Poaceae</taxon>
        <taxon>PACMAD clade</taxon>
        <taxon>Arundinoideae</taxon>
        <taxon>Arundineae</taxon>
        <taxon>Arundo</taxon>
    </lineage>
</organism>
<protein>
    <submittedName>
        <fullName evidence="1">Uncharacterized protein</fullName>
    </submittedName>
</protein>
<reference evidence="1" key="1">
    <citation type="submission" date="2014-09" db="EMBL/GenBank/DDBJ databases">
        <authorList>
            <person name="Magalhaes I.L.F."/>
            <person name="Oliveira U."/>
            <person name="Santos F.R."/>
            <person name="Vidigal T.H.D.A."/>
            <person name="Brescovit A.D."/>
            <person name="Santos A.J."/>
        </authorList>
    </citation>
    <scope>NUCLEOTIDE SEQUENCE</scope>
    <source>
        <tissue evidence="1">Shoot tissue taken approximately 20 cm above the soil surface</tissue>
    </source>
</reference>
<dbReference type="AlphaFoldDB" id="A0A0A9H6D5"/>
<accession>A0A0A9H6D5</accession>
<reference evidence="1" key="2">
    <citation type="journal article" date="2015" name="Data Brief">
        <title>Shoot transcriptome of the giant reed, Arundo donax.</title>
        <authorList>
            <person name="Barrero R.A."/>
            <person name="Guerrero F.D."/>
            <person name="Moolhuijzen P."/>
            <person name="Goolsby J.A."/>
            <person name="Tidwell J."/>
            <person name="Bellgard S.E."/>
            <person name="Bellgard M.I."/>
        </authorList>
    </citation>
    <scope>NUCLEOTIDE SEQUENCE</scope>
    <source>
        <tissue evidence="1">Shoot tissue taken approximately 20 cm above the soil surface</tissue>
    </source>
</reference>
<evidence type="ECO:0000313" key="1">
    <source>
        <dbReference type="EMBL" id="JAE31359.1"/>
    </source>
</evidence>
<name>A0A0A9H6D5_ARUDO</name>